<evidence type="ECO:0000259" key="10">
    <source>
        <dbReference type="PROSITE" id="PS50003"/>
    </source>
</evidence>
<evidence type="ECO:0000256" key="3">
    <source>
        <dbReference type="ARBA" id="ARBA00022553"/>
    </source>
</evidence>
<dbReference type="SUPFAM" id="SSF50729">
    <property type="entry name" value="PH domain-like"/>
    <property type="match status" value="1"/>
</dbReference>
<proteinExistence type="inferred from homology"/>
<accession>A0A1J4K8P3</accession>
<dbReference type="PANTHER" id="PTHR24351">
    <property type="entry name" value="RIBOSOMAL PROTEIN S6 KINASE"/>
    <property type="match status" value="1"/>
</dbReference>
<dbReference type="GO" id="GO:0004674">
    <property type="term" value="F:protein serine/threonine kinase activity"/>
    <property type="evidence" value="ECO:0007669"/>
    <property type="project" value="UniProtKB-KW"/>
</dbReference>
<dbReference type="PROSITE" id="PS50003">
    <property type="entry name" value="PH_DOMAIN"/>
    <property type="match status" value="1"/>
</dbReference>
<dbReference type="InterPro" id="IPR008271">
    <property type="entry name" value="Ser/Thr_kinase_AS"/>
</dbReference>
<evidence type="ECO:0000259" key="12">
    <source>
        <dbReference type="PROSITE" id="PS51285"/>
    </source>
</evidence>
<keyword evidence="4" id="KW-0808">Transferase</keyword>
<evidence type="ECO:0000259" key="11">
    <source>
        <dbReference type="PROSITE" id="PS50011"/>
    </source>
</evidence>
<dbReference type="PROSITE" id="PS51285">
    <property type="entry name" value="AGC_KINASE_CTER"/>
    <property type="match status" value="1"/>
</dbReference>
<dbReference type="RefSeq" id="XP_068360392.1">
    <property type="nucleotide sequence ID" value="XM_068503887.1"/>
</dbReference>
<dbReference type="PROSITE" id="PS00108">
    <property type="entry name" value="PROTEIN_KINASE_ST"/>
    <property type="match status" value="1"/>
</dbReference>
<keyword evidence="3" id="KW-0597">Phosphoprotein</keyword>
<keyword evidence="6 13" id="KW-0418">Kinase</keyword>
<evidence type="ECO:0000256" key="7">
    <source>
        <dbReference type="ARBA" id="ARBA00022840"/>
    </source>
</evidence>
<dbReference type="OrthoDB" id="3205605at2759"/>
<dbReference type="InterPro" id="IPR000719">
    <property type="entry name" value="Prot_kinase_dom"/>
</dbReference>
<name>A0A1J4K8P3_9EUKA</name>
<keyword evidence="7 8" id="KW-0067">ATP-binding</keyword>
<dbReference type="InterPro" id="IPR045270">
    <property type="entry name" value="STKc_AGC"/>
</dbReference>
<evidence type="ECO:0000256" key="5">
    <source>
        <dbReference type="ARBA" id="ARBA00022741"/>
    </source>
</evidence>
<dbReference type="InterPro" id="IPR011993">
    <property type="entry name" value="PH-like_dom_sf"/>
</dbReference>
<sequence length="419" mass="48512">MSSHEGYLTVKSGFLKKSRKKYFILKGSTLYQKKSNHSEKTKIVCNLDEDTLVNYTKQTDHDVLTIQKGKKTYDFTSPDTNDLTRWLLDLRTITFCSKSLTMESFKILSVIGRGFYGKVMLVQMLNNEKLYALKSLHKEKLIQSGRVHTVLAEREILGKVNHPFIARLEFAFQTPTKFYFGLEYLSGGDLSSLMQKSIPIEDIRIYIAEVAIALDFLHSKEILYRDLKPENILIAEDGHLKLVDFGLSKTLPNGCTTHTFCGTTDFLSPEVVLLKPYSYEIDWWALGILLFEMAFGYSPFHDDNKDRFYQKVTQGQPTFPDKADKDLVDLINHLLEKDGKKRYQYKQIMEHNFMKSINEENVLNKKYKPKFIPDLKNEKDVKYCDQECLQEPPVDSIATLPLGEDQRFKGFSYTNIPFD</sequence>
<dbReference type="GO" id="GO:0005524">
    <property type="term" value="F:ATP binding"/>
    <property type="evidence" value="ECO:0007669"/>
    <property type="project" value="UniProtKB-UniRule"/>
</dbReference>
<dbReference type="InterPro" id="IPR011009">
    <property type="entry name" value="Kinase-like_dom_sf"/>
</dbReference>
<keyword evidence="5 8" id="KW-0547">Nucleotide-binding</keyword>
<dbReference type="PROSITE" id="PS50011">
    <property type="entry name" value="PROTEIN_KINASE_DOM"/>
    <property type="match status" value="1"/>
</dbReference>
<organism evidence="13 14">
    <name type="scientific">Tritrichomonas foetus</name>
    <dbReference type="NCBI Taxonomy" id="1144522"/>
    <lineage>
        <taxon>Eukaryota</taxon>
        <taxon>Metamonada</taxon>
        <taxon>Parabasalia</taxon>
        <taxon>Tritrichomonadida</taxon>
        <taxon>Tritrichomonadidae</taxon>
        <taxon>Tritrichomonas</taxon>
    </lineage>
</organism>
<evidence type="ECO:0000256" key="9">
    <source>
        <dbReference type="RuleBase" id="RU000304"/>
    </source>
</evidence>
<evidence type="ECO:0000256" key="1">
    <source>
        <dbReference type="ARBA" id="ARBA00006935"/>
    </source>
</evidence>
<dbReference type="InterPro" id="IPR001849">
    <property type="entry name" value="PH_domain"/>
</dbReference>
<dbReference type="VEuPathDB" id="TrichDB:TRFO_24666"/>
<reference evidence="13" key="1">
    <citation type="submission" date="2016-10" db="EMBL/GenBank/DDBJ databases">
        <authorList>
            <person name="Benchimol M."/>
            <person name="Almeida L.G."/>
            <person name="Vasconcelos A.T."/>
            <person name="Perreira-Neves A."/>
            <person name="Rosa I.A."/>
            <person name="Tasca T."/>
            <person name="Bogo M.R."/>
            <person name="de Souza W."/>
        </authorList>
    </citation>
    <scope>NUCLEOTIDE SEQUENCE [LARGE SCALE GENOMIC DNA]</scope>
    <source>
        <strain evidence="13">K</strain>
    </source>
</reference>
<dbReference type="AlphaFoldDB" id="A0A1J4K8P3"/>
<keyword evidence="2 9" id="KW-0723">Serine/threonine-protein kinase</keyword>
<gene>
    <name evidence="13" type="primary">pkbA</name>
    <name evidence="13" type="ORF">TRFO_24666</name>
</gene>
<dbReference type="Gene3D" id="1.10.510.10">
    <property type="entry name" value="Transferase(Phosphotransferase) domain 1"/>
    <property type="match status" value="1"/>
</dbReference>
<dbReference type="FunFam" id="3.30.200.20:FF:000771">
    <property type="entry name" value="AGC family protein kinase"/>
    <property type="match status" value="1"/>
</dbReference>
<feature type="domain" description="Protein kinase" evidence="11">
    <location>
        <begin position="105"/>
        <end position="354"/>
    </location>
</feature>
<feature type="domain" description="AGC-kinase C-terminal" evidence="12">
    <location>
        <begin position="355"/>
        <end position="419"/>
    </location>
</feature>
<evidence type="ECO:0000256" key="8">
    <source>
        <dbReference type="PROSITE-ProRule" id="PRU10141"/>
    </source>
</evidence>
<dbReference type="PROSITE" id="PS00107">
    <property type="entry name" value="PROTEIN_KINASE_ATP"/>
    <property type="match status" value="1"/>
</dbReference>
<evidence type="ECO:0000256" key="2">
    <source>
        <dbReference type="ARBA" id="ARBA00022527"/>
    </source>
</evidence>
<keyword evidence="14" id="KW-1185">Reference proteome</keyword>
<dbReference type="Proteomes" id="UP000179807">
    <property type="component" value="Unassembled WGS sequence"/>
</dbReference>
<dbReference type="Gene3D" id="2.30.29.30">
    <property type="entry name" value="Pleckstrin-homology domain (PH domain)/Phosphotyrosine-binding domain (PTB)"/>
    <property type="match status" value="1"/>
</dbReference>
<evidence type="ECO:0000313" key="13">
    <source>
        <dbReference type="EMBL" id="OHT07256.1"/>
    </source>
</evidence>
<dbReference type="Gene3D" id="3.30.200.20">
    <property type="entry name" value="Phosphorylase Kinase, domain 1"/>
    <property type="match status" value="1"/>
</dbReference>
<evidence type="ECO:0000256" key="6">
    <source>
        <dbReference type="ARBA" id="ARBA00022777"/>
    </source>
</evidence>
<dbReference type="InterPro" id="IPR017441">
    <property type="entry name" value="Protein_kinase_ATP_BS"/>
</dbReference>
<dbReference type="Pfam" id="PF00069">
    <property type="entry name" value="Pkinase"/>
    <property type="match status" value="1"/>
</dbReference>
<dbReference type="Pfam" id="PF00169">
    <property type="entry name" value="PH"/>
    <property type="match status" value="1"/>
</dbReference>
<dbReference type="GeneID" id="94838591"/>
<comment type="caution">
    <text evidence="13">The sequence shown here is derived from an EMBL/GenBank/DDBJ whole genome shotgun (WGS) entry which is preliminary data.</text>
</comment>
<dbReference type="CDD" id="cd05123">
    <property type="entry name" value="STKc_AGC"/>
    <property type="match status" value="1"/>
</dbReference>
<dbReference type="SUPFAM" id="SSF56112">
    <property type="entry name" value="Protein kinase-like (PK-like)"/>
    <property type="match status" value="1"/>
</dbReference>
<dbReference type="SMART" id="SM00133">
    <property type="entry name" value="S_TK_X"/>
    <property type="match status" value="1"/>
</dbReference>
<dbReference type="FunFam" id="1.10.510.10:FF:000008">
    <property type="entry name" value="Non-specific serine/threonine protein kinase"/>
    <property type="match status" value="1"/>
</dbReference>
<dbReference type="InterPro" id="IPR000961">
    <property type="entry name" value="AGC-kinase_C"/>
</dbReference>
<evidence type="ECO:0000313" key="14">
    <source>
        <dbReference type="Proteomes" id="UP000179807"/>
    </source>
</evidence>
<comment type="similarity">
    <text evidence="1">Belongs to the protein kinase superfamily. AGC Ser/Thr protein kinase family. RAC subfamily.</text>
</comment>
<dbReference type="EMBL" id="MLAK01000703">
    <property type="protein sequence ID" value="OHT07256.1"/>
    <property type="molecule type" value="Genomic_DNA"/>
</dbReference>
<feature type="domain" description="PH" evidence="10">
    <location>
        <begin position="1"/>
        <end position="95"/>
    </location>
</feature>
<feature type="binding site" evidence="8">
    <location>
        <position position="134"/>
    </location>
    <ligand>
        <name>ATP</name>
        <dbReference type="ChEBI" id="CHEBI:30616"/>
    </ligand>
</feature>
<dbReference type="SMART" id="SM00220">
    <property type="entry name" value="S_TKc"/>
    <property type="match status" value="1"/>
</dbReference>
<protein>
    <submittedName>
        <fullName evidence="13">RAC family serine/threonine-protein kinase like protein</fullName>
    </submittedName>
</protein>
<evidence type="ECO:0000256" key="4">
    <source>
        <dbReference type="ARBA" id="ARBA00022679"/>
    </source>
</evidence>